<keyword evidence="2" id="KW-0812">Transmembrane</keyword>
<protein>
    <submittedName>
        <fullName evidence="3">Flagellar protein</fullName>
    </submittedName>
</protein>
<keyword evidence="3" id="KW-0969">Cilium</keyword>
<evidence type="ECO:0000313" key="4">
    <source>
        <dbReference type="Proteomes" id="UP000052167"/>
    </source>
</evidence>
<keyword evidence="4" id="KW-1185">Reference proteome</keyword>
<accession>A0A922T8H2</accession>
<evidence type="ECO:0000256" key="2">
    <source>
        <dbReference type="SAM" id="Phobius"/>
    </source>
</evidence>
<dbReference type="RefSeq" id="WP_037166486.1">
    <property type="nucleotide sequence ID" value="NZ_CAJXID010000026.1"/>
</dbReference>
<gene>
    <name evidence="3" type="ORF">GV68_00195</name>
</gene>
<proteinExistence type="predicted"/>
<comment type="caution">
    <text evidence="3">The sequence shown here is derived from an EMBL/GenBank/DDBJ whole genome shotgun (WGS) entry which is preliminary data.</text>
</comment>
<evidence type="ECO:0000313" key="3">
    <source>
        <dbReference type="EMBL" id="KEQ10743.1"/>
    </source>
</evidence>
<feature type="region of interest" description="Disordered" evidence="1">
    <location>
        <begin position="85"/>
        <end position="125"/>
    </location>
</feature>
<dbReference type="EMBL" id="JOKJ01000001">
    <property type="protein sequence ID" value="KEQ10743.1"/>
    <property type="molecule type" value="Genomic_DNA"/>
</dbReference>
<keyword evidence="3" id="KW-0282">Flagellum</keyword>
<dbReference type="Proteomes" id="UP000052167">
    <property type="component" value="Unassembled WGS sequence"/>
</dbReference>
<organism evidence="3 4">
    <name type="scientific">Pseudorhizobium pelagicum</name>
    <dbReference type="NCBI Taxonomy" id="1509405"/>
    <lineage>
        <taxon>Bacteria</taxon>
        <taxon>Pseudomonadati</taxon>
        <taxon>Pseudomonadota</taxon>
        <taxon>Alphaproteobacteria</taxon>
        <taxon>Hyphomicrobiales</taxon>
        <taxon>Rhizobiaceae</taxon>
        <taxon>Rhizobium/Agrobacterium group</taxon>
        <taxon>Pseudorhizobium</taxon>
    </lineage>
</organism>
<name>A0A922T8H2_9HYPH</name>
<dbReference type="OrthoDB" id="7926359at2"/>
<keyword evidence="3" id="KW-0966">Cell projection</keyword>
<reference evidence="3 4" key="1">
    <citation type="submission" date="2014-06" db="EMBL/GenBank/DDBJ databases">
        <title>Rhizobium pelagicum/R2-400B4.</title>
        <authorList>
            <person name="Kimes N.E."/>
            <person name="Lopez-Perez M."/>
        </authorList>
    </citation>
    <scope>NUCLEOTIDE SEQUENCE [LARGE SCALE GENOMIC DNA]</scope>
    <source>
        <strain evidence="3 4">R2-400B4</strain>
    </source>
</reference>
<keyword evidence="2" id="KW-0472">Membrane</keyword>
<sequence length="189" mass="20834">MRQADPTQPAELLRKKRNVLRRGDRMLTASGILLAAVSALFPWYVFLNQEKFGIRTTSFEHMRDLPPTAPRNVMSVSPLAMIDSTEDEPVLPPEPTDAVTTATVSSLGEEEQNGSARPDQPFPGKSGFRLLHVSNGRALIEDRSGMYMVRIGSILPDNSKLATIEQRDGRWVIITSSGQVYEDAAAARP</sequence>
<feature type="transmembrane region" description="Helical" evidence="2">
    <location>
        <begin position="26"/>
        <end position="46"/>
    </location>
</feature>
<keyword evidence="2" id="KW-1133">Transmembrane helix</keyword>
<evidence type="ECO:0000256" key="1">
    <source>
        <dbReference type="SAM" id="MobiDB-lite"/>
    </source>
</evidence>
<dbReference type="AlphaFoldDB" id="A0A922T8H2"/>